<evidence type="ECO:0000313" key="1">
    <source>
        <dbReference type="EMBL" id="OIJ23638.1"/>
    </source>
</evidence>
<dbReference type="RefSeq" id="WP_045547349.1">
    <property type="nucleotide sequence ID" value="NZ_JZDQ02000062.1"/>
</dbReference>
<evidence type="ECO:0000313" key="2">
    <source>
        <dbReference type="Proteomes" id="UP000033772"/>
    </source>
</evidence>
<dbReference type="InterPro" id="IPR018988">
    <property type="entry name" value="DUF2000"/>
</dbReference>
<sequence length="160" mass="16820">MSTGVDTATIGFAPDEIDQSASTREVPFKWVVVVDQNLPAGRAVNAAVCVAGATTQRTAGLLGEDAVDADDSTHPGLPWIGCTVLGAPAQRLTDLRRQAVAQPGVAVIDMPTQAQHTRVYDDYLFAVGSSRGADLSYCAVSLFGPRRIIDKLVKGLSLLP</sequence>
<dbReference type="STRING" id="1844.UG56_026845"/>
<dbReference type="SUPFAM" id="SSF102462">
    <property type="entry name" value="Peptidyl-tRNA hydrolase II"/>
    <property type="match status" value="1"/>
</dbReference>
<dbReference type="AlphaFoldDB" id="A0A1J4MW84"/>
<gene>
    <name evidence="1" type="ORF">UG56_026845</name>
</gene>
<accession>A0A1J4MW84</accession>
<proteinExistence type="predicted"/>
<keyword evidence="2" id="KW-1185">Reference proteome</keyword>
<dbReference type="Pfam" id="PF09391">
    <property type="entry name" value="DUF2000"/>
    <property type="match status" value="1"/>
</dbReference>
<name>A0A1J4MW84_9ACTN</name>
<dbReference type="Proteomes" id="UP000033772">
    <property type="component" value="Unassembled WGS sequence"/>
</dbReference>
<organism evidence="1 2">
    <name type="scientific">Nocardioides luteus</name>
    <dbReference type="NCBI Taxonomy" id="1844"/>
    <lineage>
        <taxon>Bacteria</taxon>
        <taxon>Bacillati</taxon>
        <taxon>Actinomycetota</taxon>
        <taxon>Actinomycetes</taxon>
        <taxon>Propionibacteriales</taxon>
        <taxon>Nocardioidaceae</taxon>
        <taxon>Nocardioides</taxon>
    </lineage>
</organism>
<dbReference type="InterPro" id="IPR023476">
    <property type="entry name" value="Pep_tRNA_hydro_II_dom_sf"/>
</dbReference>
<protein>
    <recommendedName>
        <fullName evidence="3">DUF2000 domain-containing protein</fullName>
    </recommendedName>
</protein>
<evidence type="ECO:0008006" key="3">
    <source>
        <dbReference type="Google" id="ProtNLM"/>
    </source>
</evidence>
<reference evidence="1" key="1">
    <citation type="submission" date="2016-10" db="EMBL/GenBank/DDBJ databases">
        <title>Draft Genome Sequence of Nocardioides luteus Strain BAFB, an Alkane-Degrading Bacterium Isolated from JP-7 Polluted Soil.</title>
        <authorList>
            <person name="Brown L."/>
            <person name="Ruiz O.N."/>
            <person name="Gunasekera T."/>
        </authorList>
    </citation>
    <scope>NUCLEOTIDE SEQUENCE [LARGE SCALE GENOMIC DNA]</scope>
    <source>
        <strain evidence="1">BAFB</strain>
    </source>
</reference>
<dbReference type="OrthoDB" id="3692042at2"/>
<dbReference type="EMBL" id="JZDQ02000062">
    <property type="protein sequence ID" value="OIJ23638.1"/>
    <property type="molecule type" value="Genomic_DNA"/>
</dbReference>
<comment type="caution">
    <text evidence="1">The sequence shown here is derived from an EMBL/GenBank/DDBJ whole genome shotgun (WGS) entry which is preliminary data.</text>
</comment>
<dbReference type="Gene3D" id="3.40.1490.10">
    <property type="entry name" value="Bit1"/>
    <property type="match status" value="1"/>
</dbReference>